<evidence type="ECO:0000313" key="2">
    <source>
        <dbReference type="Proteomes" id="UP001168096"/>
    </source>
</evidence>
<organism evidence="1 2">
    <name type="scientific">Massilia orientalis</name>
    <dbReference type="NCBI Taxonomy" id="3050128"/>
    <lineage>
        <taxon>Bacteria</taxon>
        <taxon>Pseudomonadati</taxon>
        <taxon>Pseudomonadota</taxon>
        <taxon>Betaproteobacteria</taxon>
        <taxon>Burkholderiales</taxon>
        <taxon>Oxalobacteraceae</taxon>
        <taxon>Telluria group</taxon>
        <taxon>Massilia</taxon>
    </lineage>
</organism>
<sequence length="177" mass="19165">MSGDFIWNNVLDQIDERGWAWLAIGPDDGSLSDEEFPAYCYTVGLAAKGLPDLIIIGLAPQTAFTVGDQLINKALANAAGTQAPPFEMNTDLLEVFKGTRAMLVDVPHEHAAKRTLFALDYAEAVSKPLQTVQLLWPDRQGRFPFEDGVAPTFAAAQPVLKNMPPPAPGYAESPVLQ</sequence>
<dbReference type="Proteomes" id="UP001168096">
    <property type="component" value="Unassembled WGS sequence"/>
</dbReference>
<dbReference type="EMBL" id="JASNRB020000013">
    <property type="protein sequence ID" value="MFJ1470161.1"/>
    <property type="molecule type" value="Genomic_DNA"/>
</dbReference>
<proteinExistence type="predicted"/>
<gene>
    <name evidence="1" type="ORF">QPK29_020815</name>
</gene>
<protein>
    <submittedName>
        <fullName evidence="1">DUF4262 domain-containing protein</fullName>
    </submittedName>
</protein>
<comment type="caution">
    <text evidence="1">The sequence shown here is derived from an EMBL/GenBank/DDBJ whole genome shotgun (WGS) entry which is preliminary data.</text>
</comment>
<evidence type="ECO:0000313" key="1">
    <source>
        <dbReference type="EMBL" id="MFJ1470161.1"/>
    </source>
</evidence>
<keyword evidence="2" id="KW-1185">Reference proteome</keyword>
<accession>A0ACC7MK03</accession>
<name>A0ACC7MK03_9BURK</name>
<reference evidence="1" key="1">
    <citation type="submission" date="2024-11" db="EMBL/GenBank/DDBJ databases">
        <title>Description of Massilia orientalis sp. nov., isolated from rhizosphere soil of Ageratina adenophora.</title>
        <authorList>
            <person name="Wang Y."/>
        </authorList>
    </citation>
    <scope>NUCLEOTIDE SEQUENCE</scope>
    <source>
        <strain evidence="1">YIM B02787</strain>
    </source>
</reference>